<comment type="caution">
    <text evidence="2">The sequence shown here is derived from an EMBL/GenBank/DDBJ whole genome shotgun (WGS) entry which is preliminary data.</text>
</comment>
<dbReference type="GO" id="GO:0031297">
    <property type="term" value="P:replication fork processing"/>
    <property type="evidence" value="ECO:0007669"/>
    <property type="project" value="TreeGrafter"/>
</dbReference>
<dbReference type="PANTHER" id="PTHR16434:SF2">
    <property type="entry name" value="EWING'S TUMOR-ASSOCIATED ANTIGEN 1"/>
    <property type="match status" value="1"/>
</dbReference>
<feature type="non-terminal residue" evidence="2">
    <location>
        <position position="1"/>
    </location>
</feature>
<organism evidence="2 3">
    <name type="scientific">Origma solitaria</name>
    <dbReference type="NCBI Taxonomy" id="720586"/>
    <lineage>
        <taxon>Eukaryota</taxon>
        <taxon>Metazoa</taxon>
        <taxon>Chordata</taxon>
        <taxon>Craniata</taxon>
        <taxon>Vertebrata</taxon>
        <taxon>Euteleostomi</taxon>
        <taxon>Archelosauria</taxon>
        <taxon>Archosauria</taxon>
        <taxon>Dinosauria</taxon>
        <taxon>Saurischia</taxon>
        <taxon>Theropoda</taxon>
        <taxon>Coelurosauria</taxon>
        <taxon>Aves</taxon>
        <taxon>Neognathae</taxon>
        <taxon>Neoaves</taxon>
        <taxon>Telluraves</taxon>
        <taxon>Australaves</taxon>
        <taxon>Passeriformes</taxon>
        <taxon>Meliphagoidea</taxon>
        <taxon>Acanthizidae</taxon>
        <taxon>Origma</taxon>
    </lineage>
</organism>
<feature type="region of interest" description="Disordered" evidence="1">
    <location>
        <begin position="403"/>
        <end position="437"/>
    </location>
</feature>
<evidence type="ECO:0000313" key="3">
    <source>
        <dbReference type="Proteomes" id="UP000571324"/>
    </source>
</evidence>
<dbReference type="GO" id="GO:0006974">
    <property type="term" value="P:DNA damage response"/>
    <property type="evidence" value="ECO:0007669"/>
    <property type="project" value="TreeGrafter"/>
</dbReference>
<feature type="compositionally biased region" description="Basic residues" evidence="1">
    <location>
        <begin position="1"/>
        <end position="12"/>
    </location>
</feature>
<dbReference type="GO" id="GO:0043539">
    <property type="term" value="F:protein serine/threonine kinase activator activity"/>
    <property type="evidence" value="ECO:0007669"/>
    <property type="project" value="TreeGrafter"/>
</dbReference>
<proteinExistence type="predicted"/>
<dbReference type="AlphaFoldDB" id="A0A7K6D1H5"/>
<protein>
    <submittedName>
        <fullName evidence="2">ETAA1 protein</fullName>
    </submittedName>
</protein>
<keyword evidence="3" id="KW-1185">Reference proteome</keyword>
<dbReference type="Pfam" id="PF15350">
    <property type="entry name" value="ETAA1"/>
    <property type="match status" value="2"/>
</dbReference>
<evidence type="ECO:0000256" key="1">
    <source>
        <dbReference type="SAM" id="MobiDB-lite"/>
    </source>
</evidence>
<sequence length="806" mass="88497">KTPKRSLSRKSRIPTFSSPINDTDTQQEIFWDSHSPIAHRLGSGRTNQSTSRCAVEISEIVNRIAPQDEKTACNEDSLLGTWIGEDAIPCTPGVVKARTRKKLSYLKIKNPEEELMKLAKEFDKNLVELDAVQEQEKLGHNFIQTTSEPSSNSKDEINMKNQKSVLGEDSETDTAVSLKPVGQSTGIAVAEPCQSSSQKLVDLEAEVALHALFDSSTQKCSGQLSQGLSDISLNNSFHKIKSTLEDEHLPEKTEGTQHGNSGAYQKDTLFAEGSVDRTVPKPDTDTLTKKNPPYLKTQLVASTKFTGVGNDDFDDWGTDLLADDSFVMQITQNPELISTEEPPQIPANPFGHDFSDAGRTKQRKTKALHGKCDVKPDKINTVWKSAQNSDLSYVPVSIQSEVKNGNESTKPRSDALPLFSSRSNPHRQPAGIPGSNTHTISCQSSSVPTNMKSNDLTKVVNQANTGHSNQVEIPKKCPLSFDDWNEPKFSDEILDMFCESDSLWDANCEDDELLYQVCDDIEKQTQSQDVKQGNEKTKTIQGASINSRSNAGNSFPASKQGLPDLLLAQKTNAKQEALSLSDSCRNSSKVVHGLATTGHVVNCKNISNPQTVISGPSVECKYTLPKNCRQDTSEDTAKTVSGKWYRSNSVPTGEMGSQVSPVNEVNIFSSKALDSPHFLYNAGKIPSSSSGNKTSLVPSKFKFRKINNSQSGLHVGYENSGNHSGIGITLKDLEGSKNQLNVTLHSKLDNKKSPFKRHLSESFAQTASVSVVEQKNRKCSQEEIERKKQEALARRKSRTQAFFKDA</sequence>
<dbReference type="GO" id="GO:0043596">
    <property type="term" value="C:nuclear replication fork"/>
    <property type="evidence" value="ECO:0007669"/>
    <property type="project" value="TreeGrafter"/>
</dbReference>
<name>A0A7K6D1H5_9PASS</name>
<dbReference type="GO" id="GO:2000001">
    <property type="term" value="P:regulation of DNA damage checkpoint"/>
    <property type="evidence" value="ECO:0007669"/>
    <property type="project" value="TreeGrafter"/>
</dbReference>
<feature type="non-terminal residue" evidence="2">
    <location>
        <position position="806"/>
    </location>
</feature>
<dbReference type="InterPro" id="IPR029406">
    <property type="entry name" value="ETAA1"/>
</dbReference>
<dbReference type="EMBL" id="VZRL01001923">
    <property type="protein sequence ID" value="NWV20055.1"/>
    <property type="molecule type" value="Genomic_DNA"/>
</dbReference>
<dbReference type="OrthoDB" id="9378993at2759"/>
<reference evidence="2 3" key="1">
    <citation type="submission" date="2019-09" db="EMBL/GenBank/DDBJ databases">
        <title>Bird 10,000 Genomes (B10K) Project - Family phase.</title>
        <authorList>
            <person name="Zhang G."/>
        </authorList>
    </citation>
    <scope>NUCLEOTIDE SEQUENCE [LARGE SCALE GENOMIC DNA]</scope>
    <source>
        <strain evidence="2">B10K-DU-029-52</strain>
    </source>
</reference>
<feature type="compositionally biased region" description="Polar residues" evidence="1">
    <location>
        <begin position="14"/>
        <end position="24"/>
    </location>
</feature>
<evidence type="ECO:0000313" key="2">
    <source>
        <dbReference type="EMBL" id="NWV20055.1"/>
    </source>
</evidence>
<accession>A0A7K6D1H5</accession>
<dbReference type="Proteomes" id="UP000571324">
    <property type="component" value="Unassembled WGS sequence"/>
</dbReference>
<feature type="region of interest" description="Disordered" evidence="1">
    <location>
        <begin position="1"/>
        <end position="24"/>
    </location>
</feature>
<gene>
    <name evidence="2" type="primary">Etaa1</name>
    <name evidence="2" type="ORF">ORISOL_R04425</name>
</gene>
<dbReference type="PANTHER" id="PTHR16434">
    <property type="entry name" value="EWING'S TUMOR-ASSOCIATED ANTIGEN 1 ETAA1"/>
    <property type="match status" value="1"/>
</dbReference>